<name>A0A976XKA5_THEOR</name>
<keyword evidence="1" id="KW-0812">Transmembrane</keyword>
<evidence type="ECO:0000313" key="2">
    <source>
        <dbReference type="EMBL" id="UVC54141.1"/>
    </source>
</evidence>
<gene>
    <name evidence="2" type="ORF">MACJ_003475</name>
</gene>
<proteinExistence type="predicted"/>
<dbReference type="EMBL" id="CP056065">
    <property type="protein sequence ID" value="UVC54141.1"/>
    <property type="molecule type" value="Genomic_DNA"/>
</dbReference>
<accession>A0A976XKA5</accession>
<feature type="transmembrane region" description="Helical" evidence="1">
    <location>
        <begin position="6"/>
        <end position="24"/>
    </location>
</feature>
<keyword evidence="1" id="KW-0472">Membrane</keyword>
<evidence type="ECO:0000313" key="3">
    <source>
        <dbReference type="Proteomes" id="UP000244803"/>
    </source>
</evidence>
<organism evidence="2 3">
    <name type="scientific">Theileria orientalis</name>
    <dbReference type="NCBI Taxonomy" id="68886"/>
    <lineage>
        <taxon>Eukaryota</taxon>
        <taxon>Sar</taxon>
        <taxon>Alveolata</taxon>
        <taxon>Apicomplexa</taxon>
        <taxon>Aconoidasida</taxon>
        <taxon>Piroplasmida</taxon>
        <taxon>Theileriidae</taxon>
        <taxon>Theileria</taxon>
    </lineage>
</organism>
<dbReference type="AlphaFoldDB" id="A0A976XKA5"/>
<protein>
    <submittedName>
        <fullName evidence="2">Uncharacterized protein</fullName>
    </submittedName>
</protein>
<dbReference type="Proteomes" id="UP000244803">
    <property type="component" value="Chromosome 1"/>
</dbReference>
<keyword evidence="1" id="KW-1133">Transmembrane helix</keyword>
<evidence type="ECO:0000256" key="1">
    <source>
        <dbReference type="SAM" id="Phobius"/>
    </source>
</evidence>
<sequence>MNNLKQLLYCSIITAVLLKSLTMFTSSFKHFK</sequence>
<reference evidence="2" key="1">
    <citation type="submission" date="2022-07" db="EMBL/GenBank/DDBJ databases">
        <title>Evaluation of T. orientalis genome assembly methods using nanopore sequencing and analysis of variation between genomes.</title>
        <authorList>
            <person name="Yam J."/>
            <person name="Micallef M.L."/>
            <person name="Liu M."/>
            <person name="Djordjevic S.P."/>
            <person name="Bogema D.R."/>
            <person name="Jenkins C."/>
        </authorList>
    </citation>
    <scope>NUCLEOTIDE SEQUENCE</scope>
    <source>
        <strain evidence="2">Fish Creek</strain>
    </source>
</reference>